<keyword evidence="3" id="KW-1185">Reference proteome</keyword>
<evidence type="ECO:0000256" key="1">
    <source>
        <dbReference type="SAM" id="MobiDB-lite"/>
    </source>
</evidence>
<dbReference type="Proteomes" id="UP000265618">
    <property type="component" value="Unassembled WGS sequence"/>
</dbReference>
<proteinExistence type="predicted"/>
<feature type="non-terminal residue" evidence="2">
    <location>
        <position position="1"/>
    </location>
</feature>
<dbReference type="AlphaFoldDB" id="A0A9K3DA09"/>
<evidence type="ECO:0000313" key="3">
    <source>
        <dbReference type="Proteomes" id="UP000265618"/>
    </source>
</evidence>
<reference evidence="2 3" key="1">
    <citation type="journal article" date="2018" name="PLoS ONE">
        <title>The draft genome of Kipferlia bialata reveals reductive genome evolution in fornicate parasites.</title>
        <authorList>
            <person name="Tanifuji G."/>
            <person name="Takabayashi S."/>
            <person name="Kume K."/>
            <person name="Takagi M."/>
            <person name="Nakayama T."/>
            <person name="Kamikawa R."/>
            <person name="Inagaki Y."/>
            <person name="Hashimoto T."/>
        </authorList>
    </citation>
    <scope>NUCLEOTIDE SEQUENCE [LARGE SCALE GENOMIC DNA]</scope>
    <source>
        <strain evidence="2">NY0173</strain>
    </source>
</reference>
<name>A0A9K3DA09_9EUKA</name>
<sequence length="76" mass="7998">VVSMLLVSCDEYASPTPGTTSQYKVSDAVYVYLNAHASAVALNDRQGESDASTAAPPSHPILCSPSALSREVEEEI</sequence>
<accession>A0A9K3DA09</accession>
<dbReference type="EMBL" id="BDIP01006984">
    <property type="protein sequence ID" value="GIQ90997.1"/>
    <property type="molecule type" value="Genomic_DNA"/>
</dbReference>
<protein>
    <submittedName>
        <fullName evidence="2">Uncharacterized protein</fullName>
    </submittedName>
</protein>
<evidence type="ECO:0000313" key="2">
    <source>
        <dbReference type="EMBL" id="GIQ90997.1"/>
    </source>
</evidence>
<gene>
    <name evidence="2" type="ORF">KIPB_014028</name>
</gene>
<comment type="caution">
    <text evidence="2">The sequence shown here is derived from an EMBL/GenBank/DDBJ whole genome shotgun (WGS) entry which is preliminary data.</text>
</comment>
<feature type="region of interest" description="Disordered" evidence="1">
    <location>
        <begin position="43"/>
        <end position="76"/>
    </location>
</feature>
<organism evidence="2 3">
    <name type="scientific">Kipferlia bialata</name>
    <dbReference type="NCBI Taxonomy" id="797122"/>
    <lineage>
        <taxon>Eukaryota</taxon>
        <taxon>Metamonada</taxon>
        <taxon>Carpediemonas-like organisms</taxon>
        <taxon>Kipferlia</taxon>
    </lineage>
</organism>